<keyword evidence="3 8" id="KW-0812">Transmembrane</keyword>
<comment type="subcellular location">
    <subcellularLocation>
        <location evidence="8">Cell membrane</location>
        <topology evidence="8">Multi-pass membrane protein</topology>
    </subcellularLocation>
    <subcellularLocation>
        <location evidence="1">Endomembrane system</location>
        <topology evidence="1">Multi-pass membrane protein</topology>
    </subcellularLocation>
</comment>
<dbReference type="InterPro" id="IPR011293">
    <property type="entry name" value="Ion_transpt_RnfA/RsxA"/>
</dbReference>
<dbReference type="HAMAP" id="MF_00459">
    <property type="entry name" value="RsxA_RnfA"/>
    <property type="match status" value="1"/>
</dbReference>
<dbReference type="Proteomes" id="UP001198402">
    <property type="component" value="Unassembled WGS sequence"/>
</dbReference>
<keyword evidence="7 8" id="KW-0472">Membrane</keyword>
<accession>A0ABS7XZR1</accession>
<feature type="transmembrane region" description="Helical" evidence="8">
    <location>
        <begin position="70"/>
        <end position="91"/>
    </location>
</feature>
<evidence type="ECO:0000313" key="10">
    <source>
        <dbReference type="Proteomes" id="UP001198402"/>
    </source>
</evidence>
<feature type="transmembrane region" description="Helical" evidence="8">
    <location>
        <begin position="103"/>
        <end position="124"/>
    </location>
</feature>
<evidence type="ECO:0000256" key="8">
    <source>
        <dbReference type="HAMAP-Rule" id="MF_00459"/>
    </source>
</evidence>
<keyword evidence="8" id="KW-1003">Cell membrane</keyword>
<dbReference type="InterPro" id="IPR050133">
    <property type="entry name" value="NqrDE/RnfAE_oxidrdctase"/>
</dbReference>
<comment type="similarity">
    <text evidence="8">Belongs to the NqrDE/RnfAE family.</text>
</comment>
<keyword evidence="6 8" id="KW-1133">Transmembrane helix</keyword>
<organism evidence="9 10">
    <name type="scientific">Winogradskyella vincentii</name>
    <dbReference type="NCBI Taxonomy" id="2877122"/>
    <lineage>
        <taxon>Bacteria</taxon>
        <taxon>Pseudomonadati</taxon>
        <taxon>Bacteroidota</taxon>
        <taxon>Flavobacteriia</taxon>
        <taxon>Flavobacteriales</taxon>
        <taxon>Flavobacteriaceae</taxon>
        <taxon>Winogradskyella</taxon>
    </lineage>
</organism>
<comment type="subunit">
    <text evidence="8">The complex is composed of six subunits: RnfA, RnfB, RnfC, RnfD, RnfE and RnfG.</text>
</comment>
<comment type="caution">
    <text evidence="9">The sequence shown here is derived from an EMBL/GenBank/DDBJ whole genome shotgun (WGS) entry which is preliminary data.</text>
</comment>
<evidence type="ECO:0000256" key="4">
    <source>
        <dbReference type="ARBA" id="ARBA00022967"/>
    </source>
</evidence>
<feature type="transmembrane region" description="Helical" evidence="8">
    <location>
        <begin position="6"/>
        <end position="30"/>
    </location>
</feature>
<dbReference type="PANTHER" id="PTHR30335">
    <property type="entry name" value="INTEGRAL MEMBRANE PROTEIN OF SOXR-REDUCING COMPLEX"/>
    <property type="match status" value="1"/>
</dbReference>
<reference evidence="10" key="1">
    <citation type="submission" date="2023-07" db="EMBL/GenBank/DDBJ databases">
        <authorList>
            <person name="Yue Y."/>
        </authorList>
    </citation>
    <scope>NUCLEOTIDE SEQUENCE [LARGE SCALE GENOMIC DNA]</scope>
    <source>
        <strain evidence="10">2Y89</strain>
    </source>
</reference>
<dbReference type="PIRSF" id="PIRSF006102">
    <property type="entry name" value="NQR_DE"/>
    <property type="match status" value="1"/>
</dbReference>
<keyword evidence="2 8" id="KW-0813">Transport</keyword>
<evidence type="ECO:0000313" key="9">
    <source>
        <dbReference type="EMBL" id="MCA0152112.1"/>
    </source>
</evidence>
<proteinExistence type="inferred from homology"/>
<evidence type="ECO:0000256" key="2">
    <source>
        <dbReference type="ARBA" id="ARBA00022448"/>
    </source>
</evidence>
<protein>
    <recommendedName>
        <fullName evidence="8">Ion-translocating oxidoreductase complex subunit A</fullName>
        <ecNumber evidence="8">7.-.-.-</ecNumber>
    </recommendedName>
    <alternativeName>
        <fullName evidence="8">Rnf electron transport complex subunit A</fullName>
    </alternativeName>
</protein>
<keyword evidence="4 8" id="KW-1278">Translocase</keyword>
<dbReference type="EMBL" id="JAIUJS010000001">
    <property type="protein sequence ID" value="MCA0152112.1"/>
    <property type="molecule type" value="Genomic_DNA"/>
</dbReference>
<dbReference type="Pfam" id="PF02508">
    <property type="entry name" value="Rnf-Nqr"/>
    <property type="match status" value="1"/>
</dbReference>
<keyword evidence="5 8" id="KW-0249">Electron transport</keyword>
<evidence type="ECO:0000256" key="1">
    <source>
        <dbReference type="ARBA" id="ARBA00004127"/>
    </source>
</evidence>
<name>A0ABS7XZR1_9FLAO</name>
<feature type="transmembrane region" description="Helical" evidence="8">
    <location>
        <begin position="37"/>
        <end position="58"/>
    </location>
</feature>
<sequence length="191" mass="20282">MEYILILIAAVFVNNIVLSQFLGICPFLGVSNKVSTSVGMSGAVLFVMTIATTVTYLLHEYILVPAGLNYLRTITFILVIAALVQMVEIILKKVSPPLYQALGVFLPLITTNCAVLGVAILALGLENSSLLKAVFFAISNAIGFALALIVFASIRERLELANIPEGMKGVPINLLVAGLLSLAFLGFAALV</sequence>
<dbReference type="InterPro" id="IPR003667">
    <property type="entry name" value="NqrDE/RnfAE"/>
</dbReference>
<dbReference type="NCBIfam" id="TIGR01943">
    <property type="entry name" value="rnfA"/>
    <property type="match status" value="1"/>
</dbReference>
<dbReference type="PANTHER" id="PTHR30335:SF0">
    <property type="entry name" value="ION-TRANSLOCATING OXIDOREDUCTASE COMPLEX SUBUNIT A"/>
    <property type="match status" value="1"/>
</dbReference>
<evidence type="ECO:0000256" key="6">
    <source>
        <dbReference type="ARBA" id="ARBA00022989"/>
    </source>
</evidence>
<dbReference type="EC" id="7.-.-.-" evidence="8"/>
<gene>
    <name evidence="8" type="primary">rnfA</name>
    <name evidence="9" type="ORF">LBV24_02720</name>
</gene>
<feature type="transmembrane region" description="Helical" evidence="8">
    <location>
        <begin position="172"/>
        <end position="190"/>
    </location>
</feature>
<dbReference type="RefSeq" id="WP_224477051.1">
    <property type="nucleotide sequence ID" value="NZ_JAIUJS010000001.1"/>
</dbReference>
<evidence type="ECO:0000256" key="3">
    <source>
        <dbReference type="ARBA" id="ARBA00022692"/>
    </source>
</evidence>
<evidence type="ECO:0000256" key="7">
    <source>
        <dbReference type="ARBA" id="ARBA00023136"/>
    </source>
</evidence>
<evidence type="ECO:0000256" key="5">
    <source>
        <dbReference type="ARBA" id="ARBA00022982"/>
    </source>
</evidence>
<keyword evidence="10" id="KW-1185">Reference proteome</keyword>
<feature type="transmembrane region" description="Helical" evidence="8">
    <location>
        <begin position="130"/>
        <end position="151"/>
    </location>
</feature>
<comment type="function">
    <text evidence="8">Part of a membrane-bound complex that couples electron transfer with translocation of ions across the membrane.</text>
</comment>